<dbReference type="Proteomes" id="UP001274896">
    <property type="component" value="Unassembled WGS sequence"/>
</dbReference>
<feature type="domain" description="Ig-like" evidence="8">
    <location>
        <begin position="7"/>
        <end position="101"/>
    </location>
</feature>
<dbReference type="PANTHER" id="PTHR19433:SF85">
    <property type="entry name" value="T CELL RECEPTOR ALPHA VARIABLE 17-RELATED"/>
    <property type="match status" value="1"/>
</dbReference>
<dbReference type="PANTHER" id="PTHR19433">
    <property type="entry name" value="T-CELL RECEPTOR ALPHA CHAIN V REGION-RELATED"/>
    <property type="match status" value="1"/>
</dbReference>
<evidence type="ECO:0000313" key="9">
    <source>
        <dbReference type="EMBL" id="KAK3506086.1"/>
    </source>
</evidence>
<dbReference type="InterPro" id="IPR036179">
    <property type="entry name" value="Ig-like_dom_sf"/>
</dbReference>
<dbReference type="GO" id="GO:0009617">
    <property type="term" value="P:response to bacterium"/>
    <property type="evidence" value="ECO:0007669"/>
    <property type="project" value="TreeGrafter"/>
</dbReference>
<dbReference type="InterPro" id="IPR013106">
    <property type="entry name" value="Ig_V-set"/>
</dbReference>
<keyword evidence="7" id="KW-0325">Glycoprotein</keyword>
<dbReference type="PROSITE" id="PS50835">
    <property type="entry name" value="IG_LIKE"/>
    <property type="match status" value="1"/>
</dbReference>
<reference evidence="9" key="1">
    <citation type="submission" date="2023-06" db="EMBL/GenBank/DDBJ databases">
        <title>Male Hemibagrus guttatus genome.</title>
        <authorList>
            <person name="Bian C."/>
        </authorList>
    </citation>
    <scope>NUCLEOTIDE SEQUENCE</scope>
    <source>
        <strain evidence="9">Male_cb2023</strain>
        <tissue evidence="9">Muscle</tissue>
    </source>
</reference>
<dbReference type="InterPro" id="IPR003598">
    <property type="entry name" value="Ig_sub2"/>
</dbReference>
<dbReference type="Gene3D" id="2.60.40.10">
    <property type="entry name" value="Immunoglobulins"/>
    <property type="match status" value="1"/>
</dbReference>
<keyword evidence="3" id="KW-0732">Signal</keyword>
<name>A0AAE0UHC2_9TELE</name>
<evidence type="ECO:0000313" key="10">
    <source>
        <dbReference type="Proteomes" id="UP001274896"/>
    </source>
</evidence>
<dbReference type="SMART" id="SM00409">
    <property type="entry name" value="IG"/>
    <property type="match status" value="1"/>
</dbReference>
<evidence type="ECO:0000256" key="4">
    <source>
        <dbReference type="ARBA" id="ARBA00022859"/>
    </source>
</evidence>
<dbReference type="InterPro" id="IPR052051">
    <property type="entry name" value="TCR_complex_component"/>
</dbReference>
<keyword evidence="2" id="KW-1003">Cell membrane</keyword>
<evidence type="ECO:0000256" key="2">
    <source>
        <dbReference type="ARBA" id="ARBA00022475"/>
    </source>
</evidence>
<evidence type="ECO:0000256" key="5">
    <source>
        <dbReference type="ARBA" id="ARBA00023136"/>
    </source>
</evidence>
<evidence type="ECO:0000256" key="6">
    <source>
        <dbReference type="ARBA" id="ARBA00023157"/>
    </source>
</evidence>
<dbReference type="SMART" id="SM00408">
    <property type="entry name" value="IGc2"/>
    <property type="match status" value="1"/>
</dbReference>
<evidence type="ECO:0000256" key="7">
    <source>
        <dbReference type="ARBA" id="ARBA00023180"/>
    </source>
</evidence>
<dbReference type="InterPro" id="IPR013783">
    <property type="entry name" value="Ig-like_fold"/>
</dbReference>
<evidence type="ECO:0000256" key="1">
    <source>
        <dbReference type="ARBA" id="ARBA00004236"/>
    </source>
</evidence>
<proteinExistence type="predicted"/>
<dbReference type="EMBL" id="JAUCMX010000174">
    <property type="protein sequence ID" value="KAK3506086.1"/>
    <property type="molecule type" value="Genomic_DNA"/>
</dbReference>
<dbReference type="SUPFAM" id="SSF48726">
    <property type="entry name" value="Immunoglobulin"/>
    <property type="match status" value="1"/>
</dbReference>
<dbReference type="InterPro" id="IPR007110">
    <property type="entry name" value="Ig-like_dom"/>
</dbReference>
<dbReference type="GO" id="GO:0005886">
    <property type="term" value="C:plasma membrane"/>
    <property type="evidence" value="ECO:0007669"/>
    <property type="project" value="UniProtKB-SubCell"/>
</dbReference>
<gene>
    <name evidence="9" type="ORF">QTP70_002895</name>
</gene>
<dbReference type="GO" id="GO:0002376">
    <property type="term" value="P:immune system process"/>
    <property type="evidence" value="ECO:0007669"/>
    <property type="project" value="UniProtKB-KW"/>
</dbReference>
<keyword evidence="6" id="KW-1015">Disulfide bond</keyword>
<comment type="caution">
    <text evidence="9">The sequence shown here is derived from an EMBL/GenBank/DDBJ whole genome shotgun (WGS) entry which is preliminary data.</text>
</comment>
<sequence length="118" mass="13027">MLLLGSTSMQMHLIAEKHVLEGNDVILSCNLTTTTGDNIHWYHQYPKSRPEFRVSIFVSDTGKQSVKADKKPEDLKISSAAVSDSAVYYCALRPTVTGNLVTLNKNLLPGKESAYTLL</sequence>
<dbReference type="Pfam" id="PF07686">
    <property type="entry name" value="V-set"/>
    <property type="match status" value="1"/>
</dbReference>
<dbReference type="SMART" id="SM00406">
    <property type="entry name" value="IGv"/>
    <property type="match status" value="1"/>
</dbReference>
<dbReference type="InterPro" id="IPR003599">
    <property type="entry name" value="Ig_sub"/>
</dbReference>
<organism evidence="9 10">
    <name type="scientific">Hemibagrus guttatus</name>
    <dbReference type="NCBI Taxonomy" id="175788"/>
    <lineage>
        <taxon>Eukaryota</taxon>
        <taxon>Metazoa</taxon>
        <taxon>Chordata</taxon>
        <taxon>Craniata</taxon>
        <taxon>Vertebrata</taxon>
        <taxon>Euteleostomi</taxon>
        <taxon>Actinopterygii</taxon>
        <taxon>Neopterygii</taxon>
        <taxon>Teleostei</taxon>
        <taxon>Ostariophysi</taxon>
        <taxon>Siluriformes</taxon>
        <taxon>Bagridae</taxon>
        <taxon>Hemibagrus</taxon>
    </lineage>
</organism>
<protein>
    <recommendedName>
        <fullName evidence="8">Ig-like domain-containing protein</fullName>
    </recommendedName>
</protein>
<keyword evidence="5" id="KW-0472">Membrane</keyword>
<keyword evidence="10" id="KW-1185">Reference proteome</keyword>
<dbReference type="AlphaFoldDB" id="A0AAE0UHC2"/>
<keyword evidence="4" id="KW-0391">Immunity</keyword>
<evidence type="ECO:0000259" key="8">
    <source>
        <dbReference type="PROSITE" id="PS50835"/>
    </source>
</evidence>
<evidence type="ECO:0000256" key="3">
    <source>
        <dbReference type="ARBA" id="ARBA00022729"/>
    </source>
</evidence>
<comment type="subcellular location">
    <subcellularLocation>
        <location evidence="1">Cell membrane</location>
    </subcellularLocation>
</comment>
<accession>A0AAE0UHC2</accession>